<dbReference type="Proteomes" id="UP001527181">
    <property type="component" value="Unassembled WGS sequence"/>
</dbReference>
<evidence type="ECO:0000313" key="1">
    <source>
        <dbReference type="EMBL" id="MCY9760558.1"/>
    </source>
</evidence>
<evidence type="ECO:0000313" key="2">
    <source>
        <dbReference type="Proteomes" id="UP001527181"/>
    </source>
</evidence>
<comment type="caution">
    <text evidence="1">The sequence shown here is derived from an EMBL/GenBank/DDBJ whole genome shotgun (WGS) entry which is preliminary data.</text>
</comment>
<proteinExistence type="predicted"/>
<keyword evidence="2" id="KW-1185">Reference proteome</keyword>
<gene>
    <name evidence="1" type="ORF">M5X12_08205</name>
</gene>
<dbReference type="RefSeq" id="WP_005551253.1">
    <property type="nucleotide sequence ID" value="NZ_JAMDLX010000169.1"/>
</dbReference>
<dbReference type="EMBL" id="JAMDNP010000014">
    <property type="protein sequence ID" value="MCY9760558.1"/>
    <property type="molecule type" value="Genomic_DNA"/>
</dbReference>
<sequence>MISVSVDEVEVKRMCREKITAMIKEIDAEFVYWDTAELKRRTKMSWNLIQKTFFFDKRFPKRRVGRNWYYPARETRDFLETWLMEQPDS</sequence>
<accession>A0ABT4GVH0</accession>
<dbReference type="GeneID" id="94491712"/>
<organism evidence="1 2">
    <name type="scientific">Paenibacillus alvei</name>
    <name type="common">Bacillus alvei</name>
    <dbReference type="NCBI Taxonomy" id="44250"/>
    <lineage>
        <taxon>Bacteria</taxon>
        <taxon>Bacillati</taxon>
        <taxon>Bacillota</taxon>
        <taxon>Bacilli</taxon>
        <taxon>Bacillales</taxon>
        <taxon>Paenibacillaceae</taxon>
        <taxon>Paenibacillus</taxon>
    </lineage>
</organism>
<name>A0ABT4GVH0_PAEAL</name>
<reference evidence="1 2" key="1">
    <citation type="submission" date="2022-05" db="EMBL/GenBank/DDBJ databases">
        <title>Genome Sequencing of Bee-Associated Microbes.</title>
        <authorList>
            <person name="Dunlap C."/>
        </authorList>
    </citation>
    <scope>NUCLEOTIDE SEQUENCE [LARGE SCALE GENOMIC DNA]</scope>
    <source>
        <strain evidence="1 2">NRRL B-04010</strain>
    </source>
</reference>
<protein>
    <submittedName>
        <fullName evidence="1">Group-specific protein</fullName>
    </submittedName>
</protein>